<proteinExistence type="predicted"/>
<feature type="region of interest" description="Disordered" evidence="1">
    <location>
        <begin position="10"/>
        <end position="58"/>
    </location>
</feature>
<dbReference type="PANTHER" id="PTHR47074">
    <property type="entry name" value="BNAC02G40300D PROTEIN"/>
    <property type="match status" value="1"/>
</dbReference>
<evidence type="ECO:0000313" key="3">
    <source>
        <dbReference type="EMBL" id="RLN33427.1"/>
    </source>
</evidence>
<dbReference type="GO" id="GO:0003676">
    <property type="term" value="F:nucleic acid binding"/>
    <property type="evidence" value="ECO:0007669"/>
    <property type="project" value="InterPro"/>
</dbReference>
<evidence type="ECO:0000256" key="1">
    <source>
        <dbReference type="SAM" id="MobiDB-lite"/>
    </source>
</evidence>
<comment type="caution">
    <text evidence="3">The sequence shown here is derived from an EMBL/GenBank/DDBJ whole genome shotgun (WGS) entry which is preliminary data.</text>
</comment>
<protein>
    <recommendedName>
        <fullName evidence="2">RNase H type-1 domain-containing protein</fullName>
    </recommendedName>
</protein>
<feature type="compositionally biased region" description="Polar residues" evidence="1">
    <location>
        <begin position="34"/>
        <end position="52"/>
    </location>
</feature>
<dbReference type="AlphaFoldDB" id="A0A3L6T7H9"/>
<dbReference type="InterPro" id="IPR002156">
    <property type="entry name" value="RNaseH_domain"/>
</dbReference>
<dbReference type="GO" id="GO:0004523">
    <property type="term" value="F:RNA-DNA hybrid ribonuclease activity"/>
    <property type="evidence" value="ECO:0007669"/>
    <property type="project" value="InterPro"/>
</dbReference>
<dbReference type="InterPro" id="IPR036397">
    <property type="entry name" value="RNaseH_sf"/>
</dbReference>
<dbReference type="OrthoDB" id="696382at2759"/>
<dbReference type="Gene3D" id="3.30.420.10">
    <property type="entry name" value="Ribonuclease H-like superfamily/Ribonuclease H"/>
    <property type="match status" value="1"/>
</dbReference>
<evidence type="ECO:0000259" key="2">
    <source>
        <dbReference type="Pfam" id="PF13456"/>
    </source>
</evidence>
<dbReference type="STRING" id="4540.A0A3L6T7H9"/>
<keyword evidence="4" id="KW-1185">Reference proteome</keyword>
<evidence type="ECO:0000313" key="4">
    <source>
        <dbReference type="Proteomes" id="UP000275267"/>
    </source>
</evidence>
<dbReference type="InterPro" id="IPR044730">
    <property type="entry name" value="RNase_H-like_dom_plant"/>
</dbReference>
<dbReference type="Pfam" id="PF13456">
    <property type="entry name" value="RVT_3"/>
    <property type="match status" value="1"/>
</dbReference>
<gene>
    <name evidence="3" type="ORF">C2845_PM03G29100</name>
</gene>
<dbReference type="Proteomes" id="UP000275267">
    <property type="component" value="Unassembled WGS sequence"/>
</dbReference>
<name>A0A3L6T7H9_PANMI</name>
<feature type="domain" description="RNase H type-1" evidence="2">
    <location>
        <begin position="190"/>
        <end position="263"/>
    </location>
</feature>
<dbReference type="CDD" id="cd06222">
    <property type="entry name" value="RNase_H_like"/>
    <property type="match status" value="1"/>
</dbReference>
<dbReference type="PANTHER" id="PTHR47074:SF73">
    <property type="entry name" value="OS04G0448401 PROTEIN"/>
    <property type="match status" value="1"/>
</dbReference>
<dbReference type="InterPro" id="IPR052929">
    <property type="entry name" value="RNase_H-like_EbsB-rel"/>
</dbReference>
<dbReference type="EMBL" id="PQIB02000002">
    <property type="protein sequence ID" value="RLN33427.1"/>
    <property type="molecule type" value="Genomic_DNA"/>
</dbReference>
<dbReference type="InterPro" id="IPR012337">
    <property type="entry name" value="RNaseH-like_sf"/>
</dbReference>
<reference evidence="4" key="1">
    <citation type="journal article" date="2019" name="Nat. Commun.">
        <title>The genome of broomcorn millet.</title>
        <authorList>
            <person name="Zou C."/>
            <person name="Miki D."/>
            <person name="Li D."/>
            <person name="Tang Q."/>
            <person name="Xiao L."/>
            <person name="Rajput S."/>
            <person name="Deng P."/>
            <person name="Jia W."/>
            <person name="Huang R."/>
            <person name="Zhang M."/>
            <person name="Sun Y."/>
            <person name="Hu J."/>
            <person name="Fu X."/>
            <person name="Schnable P.S."/>
            <person name="Li F."/>
            <person name="Zhang H."/>
            <person name="Feng B."/>
            <person name="Zhu X."/>
            <person name="Liu R."/>
            <person name="Schnable J.C."/>
            <person name="Zhu J.-K."/>
            <person name="Zhang H."/>
        </authorList>
    </citation>
    <scope>NUCLEOTIDE SEQUENCE [LARGE SCALE GENOMIC DNA]</scope>
</reference>
<accession>A0A3L6T7H9</accession>
<dbReference type="SUPFAM" id="SSF53098">
    <property type="entry name" value="Ribonuclease H-like"/>
    <property type="match status" value="1"/>
</dbReference>
<sequence length="274" mass="30027">MRLVKQAAVQLDKMGPLKSVQHTRSRSEHHGSSVPKTSRTASGRMNPHNNRQAKQEDDYNARAMLAENSKELDAHTLYYMEGGLAHGSVPIADGAVDKEKVIVAAKSTNLRPTNTAAYQTVVEENDQLTIFSAVEADFDKPLPADLVNRLANTDAHRQQVADRHEKGKHEAQAREVSRWKPPKDGWTKINVDGAFDAKTGEGGVGVIIRDNQGSVLLSAWKYIQMGHDAEEVEALACAEGLLLAGEWYPPRAILEMDFSVMIKALLIDGGSDHA</sequence>
<organism evidence="3 4">
    <name type="scientific">Panicum miliaceum</name>
    <name type="common">Proso millet</name>
    <name type="synonym">Broomcorn millet</name>
    <dbReference type="NCBI Taxonomy" id="4540"/>
    <lineage>
        <taxon>Eukaryota</taxon>
        <taxon>Viridiplantae</taxon>
        <taxon>Streptophyta</taxon>
        <taxon>Embryophyta</taxon>
        <taxon>Tracheophyta</taxon>
        <taxon>Spermatophyta</taxon>
        <taxon>Magnoliopsida</taxon>
        <taxon>Liliopsida</taxon>
        <taxon>Poales</taxon>
        <taxon>Poaceae</taxon>
        <taxon>PACMAD clade</taxon>
        <taxon>Panicoideae</taxon>
        <taxon>Panicodae</taxon>
        <taxon>Paniceae</taxon>
        <taxon>Panicinae</taxon>
        <taxon>Panicum</taxon>
        <taxon>Panicum sect. Panicum</taxon>
    </lineage>
</organism>